<evidence type="ECO:0000313" key="2">
    <source>
        <dbReference type="Proteomes" id="UP001595729"/>
    </source>
</evidence>
<proteinExistence type="predicted"/>
<comment type="caution">
    <text evidence="1">The sequence shown here is derived from an EMBL/GenBank/DDBJ whole genome shotgun (WGS) entry which is preliminary data.</text>
</comment>
<dbReference type="EMBL" id="JBHRXX010000006">
    <property type="protein sequence ID" value="MFC3684817.1"/>
    <property type="molecule type" value="Genomic_DNA"/>
</dbReference>
<gene>
    <name evidence="1" type="ORF">ACFOPI_14535</name>
</gene>
<sequence length="67" mass="7416">MMTQLNAPAHQLRFASLFDPGRGIAIPCDASGEVQMDELTERLRNAYLGARALVGREYAFPVVETLH</sequence>
<accession>A0ABV7W6Y1</accession>
<dbReference type="RefSeq" id="WP_382175058.1">
    <property type="nucleotide sequence ID" value="NZ_JBHRXX010000006.1"/>
</dbReference>
<dbReference type="Proteomes" id="UP001595729">
    <property type="component" value="Unassembled WGS sequence"/>
</dbReference>
<name>A0ABV7W6Y1_9BURK</name>
<reference evidence="2" key="1">
    <citation type="journal article" date="2019" name="Int. J. Syst. Evol. Microbiol.">
        <title>The Global Catalogue of Microorganisms (GCM) 10K type strain sequencing project: providing services to taxonomists for standard genome sequencing and annotation.</title>
        <authorList>
            <consortium name="The Broad Institute Genomics Platform"/>
            <consortium name="The Broad Institute Genome Sequencing Center for Infectious Disease"/>
            <person name="Wu L."/>
            <person name="Ma J."/>
        </authorList>
    </citation>
    <scope>NUCLEOTIDE SEQUENCE [LARGE SCALE GENOMIC DNA]</scope>
    <source>
        <strain evidence="2">KCTC 42501</strain>
    </source>
</reference>
<protein>
    <submittedName>
        <fullName evidence="1">Uncharacterized protein</fullName>
    </submittedName>
</protein>
<evidence type="ECO:0000313" key="1">
    <source>
        <dbReference type="EMBL" id="MFC3684817.1"/>
    </source>
</evidence>
<organism evidence="1 2">
    <name type="scientific">Hydrogenophaga luteola</name>
    <dbReference type="NCBI Taxonomy" id="1591122"/>
    <lineage>
        <taxon>Bacteria</taxon>
        <taxon>Pseudomonadati</taxon>
        <taxon>Pseudomonadota</taxon>
        <taxon>Betaproteobacteria</taxon>
        <taxon>Burkholderiales</taxon>
        <taxon>Comamonadaceae</taxon>
        <taxon>Hydrogenophaga</taxon>
    </lineage>
</organism>
<keyword evidence="2" id="KW-1185">Reference proteome</keyword>